<dbReference type="PIRSF" id="PIRSF006060">
    <property type="entry name" value="AA_transporter"/>
    <property type="match status" value="1"/>
</dbReference>
<evidence type="ECO:0000256" key="1">
    <source>
        <dbReference type="ARBA" id="ARBA00004141"/>
    </source>
</evidence>
<keyword evidence="4" id="KW-0309">Germination</keyword>
<feature type="transmembrane region" description="Helical" evidence="8">
    <location>
        <begin position="39"/>
        <end position="59"/>
    </location>
</feature>
<dbReference type="EMBL" id="CP120733">
    <property type="protein sequence ID" value="WFD09195.1"/>
    <property type="molecule type" value="Genomic_DNA"/>
</dbReference>
<comment type="subcellular location">
    <subcellularLocation>
        <location evidence="1">Membrane</location>
        <topology evidence="1">Multi-pass membrane protein</topology>
    </subcellularLocation>
</comment>
<proteinExistence type="inferred from homology"/>
<evidence type="ECO:0000256" key="3">
    <source>
        <dbReference type="ARBA" id="ARBA00022448"/>
    </source>
</evidence>
<evidence type="ECO:0000256" key="4">
    <source>
        <dbReference type="ARBA" id="ARBA00022544"/>
    </source>
</evidence>
<dbReference type="PANTHER" id="PTHR34975">
    <property type="entry name" value="SPORE GERMINATION PROTEIN A2"/>
    <property type="match status" value="1"/>
</dbReference>
<organism evidence="9 10">
    <name type="scientific">Tepidibacter hydrothermalis</name>
    <dbReference type="NCBI Taxonomy" id="3036126"/>
    <lineage>
        <taxon>Bacteria</taxon>
        <taxon>Bacillati</taxon>
        <taxon>Bacillota</taxon>
        <taxon>Clostridia</taxon>
        <taxon>Peptostreptococcales</taxon>
        <taxon>Peptostreptococcaceae</taxon>
        <taxon>Tepidibacter</taxon>
    </lineage>
</organism>
<feature type="transmembrane region" description="Helical" evidence="8">
    <location>
        <begin position="79"/>
        <end position="103"/>
    </location>
</feature>
<evidence type="ECO:0000256" key="6">
    <source>
        <dbReference type="ARBA" id="ARBA00022989"/>
    </source>
</evidence>
<gene>
    <name evidence="9" type="ORF">P4S50_12455</name>
</gene>
<keyword evidence="10" id="KW-1185">Reference proteome</keyword>
<evidence type="ECO:0000256" key="5">
    <source>
        <dbReference type="ARBA" id="ARBA00022692"/>
    </source>
</evidence>
<keyword evidence="7 8" id="KW-0472">Membrane</keyword>
<accession>A0ABY8EEE0</accession>
<evidence type="ECO:0000256" key="8">
    <source>
        <dbReference type="SAM" id="Phobius"/>
    </source>
</evidence>
<evidence type="ECO:0000313" key="10">
    <source>
        <dbReference type="Proteomes" id="UP001222800"/>
    </source>
</evidence>
<feature type="transmembrane region" description="Helical" evidence="8">
    <location>
        <begin position="145"/>
        <end position="162"/>
    </location>
</feature>
<dbReference type="Proteomes" id="UP001222800">
    <property type="component" value="Chromosome"/>
</dbReference>
<evidence type="ECO:0000256" key="7">
    <source>
        <dbReference type="ARBA" id="ARBA00023136"/>
    </source>
</evidence>
<dbReference type="InterPro" id="IPR004761">
    <property type="entry name" value="Spore_GerAB"/>
</dbReference>
<feature type="transmembrane region" description="Helical" evidence="8">
    <location>
        <begin position="216"/>
        <end position="241"/>
    </location>
</feature>
<dbReference type="NCBIfam" id="TIGR00912">
    <property type="entry name" value="2A0309"/>
    <property type="match status" value="1"/>
</dbReference>
<evidence type="ECO:0000256" key="2">
    <source>
        <dbReference type="ARBA" id="ARBA00007998"/>
    </source>
</evidence>
<feature type="transmembrane region" description="Helical" evidence="8">
    <location>
        <begin position="335"/>
        <end position="355"/>
    </location>
</feature>
<keyword evidence="3" id="KW-0813">Transport</keyword>
<evidence type="ECO:0000313" key="9">
    <source>
        <dbReference type="EMBL" id="WFD09195.1"/>
    </source>
</evidence>
<keyword evidence="6 8" id="KW-1133">Transmembrane helix</keyword>
<protein>
    <submittedName>
        <fullName evidence="9">GerAB/ArcD/ProY family transporter</fullName>
    </submittedName>
</protein>
<keyword evidence="5 8" id="KW-0812">Transmembrane</keyword>
<name>A0ABY8EEE0_9FIRM</name>
<dbReference type="Pfam" id="PF03845">
    <property type="entry name" value="Spore_permease"/>
    <property type="match status" value="1"/>
</dbReference>
<dbReference type="RefSeq" id="WP_277731116.1">
    <property type="nucleotide sequence ID" value="NZ_CP120733.1"/>
</dbReference>
<reference evidence="9 10" key="1">
    <citation type="submission" date="2023-03" db="EMBL/GenBank/DDBJ databases">
        <title>Complete genome sequence of Tepidibacter sp. SWIR-1, isolated from a deep-sea hydrothermal vent.</title>
        <authorList>
            <person name="Li X."/>
        </authorList>
    </citation>
    <scope>NUCLEOTIDE SEQUENCE [LARGE SCALE GENOMIC DNA]</scope>
    <source>
        <strain evidence="9 10">SWIR-1</strain>
    </source>
</reference>
<feature type="transmembrane region" description="Helical" evidence="8">
    <location>
        <begin position="182"/>
        <end position="204"/>
    </location>
</feature>
<feature type="transmembrane region" description="Helical" evidence="8">
    <location>
        <begin position="9"/>
        <end position="27"/>
    </location>
</feature>
<feature type="transmembrane region" description="Helical" evidence="8">
    <location>
        <begin position="271"/>
        <end position="291"/>
    </location>
</feature>
<dbReference type="Gene3D" id="1.20.1740.10">
    <property type="entry name" value="Amino acid/polyamine transporter I"/>
    <property type="match status" value="1"/>
</dbReference>
<sequence>MNESLTNRQIAFIIFGIVVGYGVLGLPKNVTENAGTGGWFTLLMATAITIIFTYIITYLGYVHKNKTIYEYSNILTGKFIASIFMIIYIIYYFMLFTMIIRMASEAIKLTVLIKTPVWALCLLFLSVVYYAVIKKLEVIARICEIYGLILIIGYITIHLAVLSQGKLINLRPFFVAGDLQAYLNATLVTIFPFLGVEILTIISFNKKKNNKRVFKYTTLMVGFIGILYILIVESCISIMGVDGIVHYKDALFATIRRVDIKSLQFLERIDGIFLTIWIMGMFCTASIEAYGSVFLMSKWFKDIHFNLLAFIVIILAFIVGQIPKTIDDVEKIMDYISYCTLITAGFIPMILFLITKVKKYDKKIR</sequence>
<comment type="similarity">
    <text evidence="2">Belongs to the amino acid-polyamine-organocation (APC) superfamily. Spore germination protein (SGP) (TC 2.A.3.9) family.</text>
</comment>
<feature type="transmembrane region" description="Helical" evidence="8">
    <location>
        <begin position="303"/>
        <end position="323"/>
    </location>
</feature>
<feature type="transmembrane region" description="Helical" evidence="8">
    <location>
        <begin position="115"/>
        <end position="133"/>
    </location>
</feature>
<dbReference type="PANTHER" id="PTHR34975:SF2">
    <property type="entry name" value="SPORE GERMINATION PROTEIN A2"/>
    <property type="match status" value="1"/>
</dbReference>